<dbReference type="OrthoDB" id="1708132at2"/>
<keyword evidence="2" id="KW-1185">Reference proteome</keyword>
<evidence type="ECO:0000313" key="2">
    <source>
        <dbReference type="Proteomes" id="UP000190285"/>
    </source>
</evidence>
<organism evidence="1 2">
    <name type="scientific">Maledivibacter halophilus</name>
    <dbReference type="NCBI Taxonomy" id="36842"/>
    <lineage>
        <taxon>Bacteria</taxon>
        <taxon>Bacillati</taxon>
        <taxon>Bacillota</taxon>
        <taxon>Clostridia</taxon>
        <taxon>Peptostreptococcales</taxon>
        <taxon>Caminicellaceae</taxon>
        <taxon>Maledivibacter</taxon>
    </lineage>
</organism>
<dbReference type="EMBL" id="FUZT01000013">
    <property type="protein sequence ID" value="SKC85455.1"/>
    <property type="molecule type" value="Genomic_DNA"/>
</dbReference>
<evidence type="ECO:0000313" key="1">
    <source>
        <dbReference type="EMBL" id="SKC85455.1"/>
    </source>
</evidence>
<dbReference type="InterPro" id="IPR024209">
    <property type="entry name" value="CDIF630_02480-like"/>
</dbReference>
<protein>
    <recommendedName>
        <fullName evidence="3">DUF3787 domain-containing protein</fullName>
    </recommendedName>
</protein>
<reference evidence="1 2" key="1">
    <citation type="submission" date="2017-02" db="EMBL/GenBank/DDBJ databases">
        <authorList>
            <person name="Peterson S.W."/>
        </authorList>
    </citation>
    <scope>NUCLEOTIDE SEQUENCE [LARGE SCALE GENOMIC DNA]</scope>
    <source>
        <strain evidence="1 2">M1</strain>
    </source>
</reference>
<proteinExistence type="predicted"/>
<evidence type="ECO:0008006" key="3">
    <source>
        <dbReference type="Google" id="ProtNLM"/>
    </source>
</evidence>
<dbReference type="RefSeq" id="WP_079494641.1">
    <property type="nucleotide sequence ID" value="NZ_FUZT01000013.1"/>
</dbReference>
<sequence length="55" mass="6363">MTDNRYKEKNMSSSIENHETAAWANIENIKKVSRVPLPSVFEVENAKGWVDKNQK</sequence>
<gene>
    <name evidence="1" type="ORF">SAMN02194393_04361</name>
</gene>
<dbReference type="AlphaFoldDB" id="A0A1T5MBA5"/>
<dbReference type="Proteomes" id="UP000190285">
    <property type="component" value="Unassembled WGS sequence"/>
</dbReference>
<accession>A0A1T5MBA5</accession>
<dbReference type="Pfam" id="PF12655">
    <property type="entry name" value="CDIF630_02480-like"/>
    <property type="match status" value="1"/>
</dbReference>
<name>A0A1T5MBA5_9FIRM</name>